<evidence type="ECO:0000313" key="1">
    <source>
        <dbReference type="EMBL" id="JAH33698.1"/>
    </source>
</evidence>
<dbReference type="EMBL" id="GBXM01074879">
    <property type="protein sequence ID" value="JAH33698.1"/>
    <property type="molecule type" value="Transcribed_RNA"/>
</dbReference>
<reference evidence="1" key="1">
    <citation type="submission" date="2014-11" db="EMBL/GenBank/DDBJ databases">
        <authorList>
            <person name="Amaro Gonzalez C."/>
        </authorList>
    </citation>
    <scope>NUCLEOTIDE SEQUENCE</scope>
</reference>
<accession>A0A0E9RZJ4</accession>
<protein>
    <submittedName>
        <fullName evidence="1">Uncharacterized protein</fullName>
    </submittedName>
</protein>
<sequence>MELAICALCHTIGHIQLHHSSKKKTDNAFLFISTVWW</sequence>
<organism evidence="1">
    <name type="scientific">Anguilla anguilla</name>
    <name type="common">European freshwater eel</name>
    <name type="synonym">Muraena anguilla</name>
    <dbReference type="NCBI Taxonomy" id="7936"/>
    <lineage>
        <taxon>Eukaryota</taxon>
        <taxon>Metazoa</taxon>
        <taxon>Chordata</taxon>
        <taxon>Craniata</taxon>
        <taxon>Vertebrata</taxon>
        <taxon>Euteleostomi</taxon>
        <taxon>Actinopterygii</taxon>
        <taxon>Neopterygii</taxon>
        <taxon>Teleostei</taxon>
        <taxon>Anguilliformes</taxon>
        <taxon>Anguillidae</taxon>
        <taxon>Anguilla</taxon>
    </lineage>
</organism>
<dbReference type="AlphaFoldDB" id="A0A0E9RZJ4"/>
<reference evidence="1" key="2">
    <citation type="journal article" date="2015" name="Fish Shellfish Immunol.">
        <title>Early steps in the European eel (Anguilla anguilla)-Vibrio vulnificus interaction in the gills: Role of the RtxA13 toxin.</title>
        <authorList>
            <person name="Callol A."/>
            <person name="Pajuelo D."/>
            <person name="Ebbesson L."/>
            <person name="Teles M."/>
            <person name="MacKenzie S."/>
            <person name="Amaro C."/>
        </authorList>
    </citation>
    <scope>NUCLEOTIDE SEQUENCE</scope>
</reference>
<proteinExistence type="predicted"/>
<name>A0A0E9RZJ4_ANGAN</name>